<proteinExistence type="predicted"/>
<protein>
    <submittedName>
        <fullName evidence="1">Uncharacterized protein</fullName>
    </submittedName>
</protein>
<reference evidence="1 2" key="1">
    <citation type="journal article" date="2022" name="bioRxiv">
        <title>The genome of the oomycete Peronosclerospora sorghi, a cosmopolitan pathogen of maize and sorghum, is inflated with dispersed pseudogenes.</title>
        <authorList>
            <person name="Fletcher K."/>
            <person name="Martin F."/>
            <person name="Isakeit T."/>
            <person name="Cavanaugh K."/>
            <person name="Magill C."/>
            <person name="Michelmore R."/>
        </authorList>
    </citation>
    <scope>NUCLEOTIDE SEQUENCE [LARGE SCALE GENOMIC DNA]</scope>
    <source>
        <strain evidence="1">P6</strain>
    </source>
</reference>
<accession>A0ACC0W761</accession>
<dbReference type="EMBL" id="CM047582">
    <property type="protein sequence ID" value="KAI9914604.1"/>
    <property type="molecule type" value="Genomic_DNA"/>
</dbReference>
<dbReference type="Proteomes" id="UP001163321">
    <property type="component" value="Chromosome 3"/>
</dbReference>
<gene>
    <name evidence="1" type="ORF">PsorP6_007869</name>
</gene>
<comment type="caution">
    <text evidence="1">The sequence shown here is derived from an EMBL/GenBank/DDBJ whole genome shotgun (WGS) entry which is preliminary data.</text>
</comment>
<organism evidence="1 2">
    <name type="scientific">Peronosclerospora sorghi</name>
    <dbReference type="NCBI Taxonomy" id="230839"/>
    <lineage>
        <taxon>Eukaryota</taxon>
        <taxon>Sar</taxon>
        <taxon>Stramenopiles</taxon>
        <taxon>Oomycota</taxon>
        <taxon>Peronosporomycetes</taxon>
        <taxon>Peronosporales</taxon>
        <taxon>Peronosporaceae</taxon>
        <taxon>Peronosclerospora</taxon>
    </lineage>
</organism>
<evidence type="ECO:0000313" key="1">
    <source>
        <dbReference type="EMBL" id="KAI9914604.1"/>
    </source>
</evidence>
<keyword evidence="2" id="KW-1185">Reference proteome</keyword>
<sequence length="95" mass="10715">MRLQSLANNKHWAVMSLKQALCEIPWTKLVSKVDRARQAKWVLRCYDSETAAHRGLSSAKLNLTNKQASLAITSSLTLDARPTPYMFVLSTNKHC</sequence>
<evidence type="ECO:0000313" key="2">
    <source>
        <dbReference type="Proteomes" id="UP001163321"/>
    </source>
</evidence>
<name>A0ACC0W761_9STRA</name>